<accession>A0ABR7YMZ7</accession>
<organism evidence="3 4">
    <name type="scientific">Sphingobacterium micropteri</name>
    <dbReference type="NCBI Taxonomy" id="2763501"/>
    <lineage>
        <taxon>Bacteria</taxon>
        <taxon>Pseudomonadati</taxon>
        <taxon>Bacteroidota</taxon>
        <taxon>Sphingobacteriia</taxon>
        <taxon>Sphingobacteriales</taxon>
        <taxon>Sphingobacteriaceae</taxon>
        <taxon>Sphingobacterium</taxon>
    </lineage>
</organism>
<evidence type="ECO:0000313" key="3">
    <source>
        <dbReference type="EMBL" id="MBD1432700.1"/>
    </source>
</evidence>
<dbReference type="Proteomes" id="UP000602759">
    <property type="component" value="Unassembled WGS sequence"/>
</dbReference>
<dbReference type="RefSeq" id="WP_190993693.1">
    <property type="nucleotide sequence ID" value="NZ_JACOIK010000004.1"/>
</dbReference>
<name>A0ABR7YMZ7_9SPHI</name>
<proteinExistence type="predicted"/>
<dbReference type="InterPro" id="IPR009001">
    <property type="entry name" value="Transl_elong_EF1A/Init_IF2_C"/>
</dbReference>
<evidence type="ECO:0000256" key="2">
    <source>
        <dbReference type="ARBA" id="ARBA00023134"/>
    </source>
</evidence>
<protein>
    <recommendedName>
        <fullName evidence="5">Elongation factor Tu</fullName>
    </recommendedName>
</protein>
<evidence type="ECO:0008006" key="5">
    <source>
        <dbReference type="Google" id="ProtNLM"/>
    </source>
</evidence>
<evidence type="ECO:0000313" key="4">
    <source>
        <dbReference type="Proteomes" id="UP000602759"/>
    </source>
</evidence>
<keyword evidence="2" id="KW-0342">GTP-binding</keyword>
<reference evidence="3 4" key="1">
    <citation type="submission" date="2020-08" db="EMBL/GenBank/DDBJ databases">
        <title>Sphingobacterium sp. DN00404 isolated from aquaculture water.</title>
        <authorList>
            <person name="Zhang M."/>
        </authorList>
    </citation>
    <scope>NUCLEOTIDE SEQUENCE [LARGE SCALE GENOMIC DNA]</scope>
    <source>
        <strain evidence="3 4">DN00404</strain>
    </source>
</reference>
<dbReference type="SUPFAM" id="SSF50465">
    <property type="entry name" value="EF-Tu/eEF-1alpha/eIF2-gamma C-terminal domain"/>
    <property type="match status" value="1"/>
</dbReference>
<sequence length="93" mass="10887">MVKIRAYIKLYRNVRRTPFRTGYRPLFDFIEEMKTSGRIDLIDRKQFYPGDEGEVKIVFLNRDYLGDDFDIGKTFLFGEGSDPLGEGVVKEIL</sequence>
<dbReference type="EMBL" id="JACOIK010000004">
    <property type="protein sequence ID" value="MBD1432700.1"/>
    <property type="molecule type" value="Genomic_DNA"/>
</dbReference>
<keyword evidence="4" id="KW-1185">Reference proteome</keyword>
<dbReference type="Gene3D" id="2.40.30.10">
    <property type="entry name" value="Translation factors"/>
    <property type="match status" value="1"/>
</dbReference>
<gene>
    <name evidence="3" type="ORF">H8B06_07690</name>
</gene>
<comment type="caution">
    <text evidence="3">The sequence shown here is derived from an EMBL/GenBank/DDBJ whole genome shotgun (WGS) entry which is preliminary data.</text>
</comment>
<keyword evidence="1" id="KW-0547">Nucleotide-binding</keyword>
<evidence type="ECO:0000256" key="1">
    <source>
        <dbReference type="ARBA" id="ARBA00022741"/>
    </source>
</evidence>